<gene>
    <name evidence="2" type="ORF">pipiens_015366</name>
</gene>
<feature type="signal peptide" evidence="1">
    <location>
        <begin position="1"/>
        <end position="18"/>
    </location>
</feature>
<comment type="caution">
    <text evidence="2">The sequence shown here is derived from an EMBL/GenBank/DDBJ whole genome shotgun (WGS) entry which is preliminary data.</text>
</comment>
<reference evidence="2 3" key="1">
    <citation type="submission" date="2024-05" db="EMBL/GenBank/DDBJ databases">
        <title>Culex pipiens pipiens assembly and annotation.</title>
        <authorList>
            <person name="Alout H."/>
            <person name="Durand T."/>
        </authorList>
    </citation>
    <scope>NUCLEOTIDE SEQUENCE [LARGE SCALE GENOMIC DNA]</scope>
    <source>
        <strain evidence="2">HA-2024</strain>
        <tissue evidence="2">Whole body</tissue>
    </source>
</reference>
<evidence type="ECO:0000313" key="2">
    <source>
        <dbReference type="EMBL" id="KAL1378762.1"/>
    </source>
</evidence>
<dbReference type="AlphaFoldDB" id="A0ABD1CQQ0"/>
<name>A0ABD1CQQ0_CULPP</name>
<sequence>MKFFIALFVATLAVAVQGSLYADPAWSVGLNSWNNLGLAAYPYGPVNQWAPVTYGGRKTQVEPIVVKSNPWELPAAAAYGYGYNHLGAIPAVTGKYVAPISGFVHQAPLVGYGVNQKRENERRRCAAERKVNIITDLNLWSTAHTKHGMLWK</sequence>
<feature type="chain" id="PRO_5044844093" evidence="1">
    <location>
        <begin position="19"/>
        <end position="152"/>
    </location>
</feature>
<proteinExistence type="predicted"/>
<dbReference type="EMBL" id="JBEHCU010010110">
    <property type="protein sequence ID" value="KAL1378762.1"/>
    <property type="molecule type" value="Genomic_DNA"/>
</dbReference>
<evidence type="ECO:0000313" key="3">
    <source>
        <dbReference type="Proteomes" id="UP001562425"/>
    </source>
</evidence>
<keyword evidence="1" id="KW-0732">Signal</keyword>
<organism evidence="2 3">
    <name type="scientific">Culex pipiens pipiens</name>
    <name type="common">Northern house mosquito</name>
    <dbReference type="NCBI Taxonomy" id="38569"/>
    <lineage>
        <taxon>Eukaryota</taxon>
        <taxon>Metazoa</taxon>
        <taxon>Ecdysozoa</taxon>
        <taxon>Arthropoda</taxon>
        <taxon>Hexapoda</taxon>
        <taxon>Insecta</taxon>
        <taxon>Pterygota</taxon>
        <taxon>Neoptera</taxon>
        <taxon>Endopterygota</taxon>
        <taxon>Diptera</taxon>
        <taxon>Nematocera</taxon>
        <taxon>Culicoidea</taxon>
        <taxon>Culicidae</taxon>
        <taxon>Culicinae</taxon>
        <taxon>Culicini</taxon>
        <taxon>Culex</taxon>
        <taxon>Culex</taxon>
    </lineage>
</organism>
<dbReference type="Proteomes" id="UP001562425">
    <property type="component" value="Unassembled WGS sequence"/>
</dbReference>
<keyword evidence="3" id="KW-1185">Reference proteome</keyword>
<evidence type="ECO:0000256" key="1">
    <source>
        <dbReference type="SAM" id="SignalP"/>
    </source>
</evidence>
<accession>A0ABD1CQQ0</accession>
<protein>
    <submittedName>
        <fullName evidence="2">Uncharacterized protein</fullName>
    </submittedName>
</protein>